<evidence type="ECO:0000313" key="7">
    <source>
        <dbReference type="Proteomes" id="UP000012073"/>
    </source>
</evidence>
<keyword evidence="6" id="KW-0560">Oxidoreductase</keyword>
<dbReference type="PANTHER" id="PTHR11475:SF4">
    <property type="entry name" value="CHORION PEROXIDASE"/>
    <property type="match status" value="1"/>
</dbReference>
<proteinExistence type="predicted"/>
<comment type="subcellular location">
    <subcellularLocation>
        <location evidence="1">Secreted</location>
    </subcellularLocation>
</comment>
<keyword evidence="7" id="KW-1185">Reference proteome</keyword>
<evidence type="ECO:0000256" key="3">
    <source>
        <dbReference type="ARBA" id="ARBA00023180"/>
    </source>
</evidence>
<dbReference type="Gene3D" id="1.10.640.10">
    <property type="entry name" value="Haem peroxidase domain superfamily, animal type"/>
    <property type="match status" value="1"/>
</dbReference>
<keyword evidence="4" id="KW-0408">Iron</keyword>
<keyword evidence="6" id="KW-0575">Peroxidase</keyword>
<dbReference type="PRINTS" id="PR00457">
    <property type="entry name" value="ANPEROXIDASE"/>
</dbReference>
<accession>R7QU54</accession>
<dbReference type="EMBL" id="HG002294">
    <property type="protein sequence ID" value="CDF40991.1"/>
    <property type="molecule type" value="Genomic_DNA"/>
</dbReference>
<evidence type="ECO:0000256" key="2">
    <source>
        <dbReference type="ARBA" id="ARBA00022525"/>
    </source>
</evidence>
<organism evidence="6 7">
    <name type="scientific">Chondrus crispus</name>
    <name type="common">Carrageen Irish moss</name>
    <name type="synonym">Polymorpha crispa</name>
    <dbReference type="NCBI Taxonomy" id="2769"/>
    <lineage>
        <taxon>Eukaryota</taxon>
        <taxon>Rhodophyta</taxon>
        <taxon>Florideophyceae</taxon>
        <taxon>Rhodymeniophycidae</taxon>
        <taxon>Gigartinales</taxon>
        <taxon>Gigartinaceae</taxon>
        <taxon>Chondrus</taxon>
    </lineage>
</organism>
<name>R7QU54_CHOCR</name>
<evidence type="ECO:0000313" key="6">
    <source>
        <dbReference type="EMBL" id="CDF40991.1"/>
    </source>
</evidence>
<feature type="binding site" description="axial binding residue" evidence="4">
    <location>
        <position position="343"/>
    </location>
    <ligand>
        <name>heme b</name>
        <dbReference type="ChEBI" id="CHEBI:60344"/>
    </ligand>
    <ligandPart>
        <name>Fe</name>
        <dbReference type="ChEBI" id="CHEBI:18248"/>
    </ligandPart>
</feature>
<dbReference type="InterPro" id="IPR037120">
    <property type="entry name" value="Haem_peroxidase_sf_animal"/>
</dbReference>
<dbReference type="PANTHER" id="PTHR11475">
    <property type="entry name" value="OXIDASE/PEROXIDASE"/>
    <property type="match status" value="1"/>
</dbReference>
<gene>
    <name evidence="6" type="ORF">CHC_T00010108001</name>
</gene>
<evidence type="ECO:0000256" key="1">
    <source>
        <dbReference type="ARBA" id="ARBA00004613"/>
    </source>
</evidence>
<protein>
    <submittedName>
        <fullName evidence="6">Animal heme peroxidase homologue</fullName>
    </submittedName>
</protein>
<keyword evidence="2" id="KW-0964">Secreted</keyword>
<dbReference type="AlphaFoldDB" id="R7QU54"/>
<keyword evidence="5" id="KW-0732">Signal</keyword>
<dbReference type="OMA" id="KPYINYV"/>
<keyword evidence="4" id="KW-0479">Metal-binding</keyword>
<dbReference type="RefSeq" id="XP_005711285.1">
    <property type="nucleotide sequence ID" value="XM_005711228.1"/>
</dbReference>
<dbReference type="PhylomeDB" id="R7QU54"/>
<feature type="chain" id="PRO_5004442957" evidence="5">
    <location>
        <begin position="20"/>
        <end position="564"/>
    </location>
</feature>
<dbReference type="GO" id="GO:0046872">
    <property type="term" value="F:metal ion binding"/>
    <property type="evidence" value="ECO:0007669"/>
    <property type="project" value="UniProtKB-KW"/>
</dbReference>
<dbReference type="GeneID" id="17318996"/>
<dbReference type="OrthoDB" id="823504at2759"/>
<dbReference type="Pfam" id="PF03098">
    <property type="entry name" value="An_peroxidase"/>
    <property type="match status" value="1"/>
</dbReference>
<dbReference type="GO" id="GO:0004601">
    <property type="term" value="F:peroxidase activity"/>
    <property type="evidence" value="ECO:0007669"/>
    <property type="project" value="UniProtKB-KW"/>
</dbReference>
<dbReference type="Gramene" id="CDF40991">
    <property type="protein sequence ID" value="CDF40991"/>
    <property type="gene ID" value="CHC_T00010108001"/>
</dbReference>
<dbReference type="InterPro" id="IPR010255">
    <property type="entry name" value="Haem_peroxidase_sf"/>
</dbReference>
<dbReference type="GO" id="GO:0005576">
    <property type="term" value="C:extracellular region"/>
    <property type="evidence" value="ECO:0007669"/>
    <property type="project" value="UniProtKB-SubCell"/>
</dbReference>
<dbReference type="PROSITE" id="PS50292">
    <property type="entry name" value="PEROXIDASE_3"/>
    <property type="match status" value="1"/>
</dbReference>
<dbReference type="SUPFAM" id="SSF48113">
    <property type="entry name" value="Heme-dependent peroxidases"/>
    <property type="match status" value="1"/>
</dbReference>
<keyword evidence="3" id="KW-0325">Glycoprotein</keyword>
<sequence length="564" mass="64236">MNSLFLLSALALLLPLSLAQQPKPNGVDSQELRPVQPESPIFTDRFERNCSLDFRTFDGTCTSIGPPLHRLWGSTNRPQFSYFTGRDTRIPRGADLPSARRISNAVHSSSSDVFDKRNLNEITTFFGQFIDHSIVATPLNKSEPLHIDVDEDDPIFANVTANGDRGKLLFFRSSRVRVRELNNEQRPQNSLPSALDLVSVYGPSEERARFLRTRKGGLMKTSRKNMLPLNTNFNNAPRVGPEFFLAGDHRANEHPALTAIHTIFVREHNSIARELKSAFPTMQDEELFQMARKINIAEFQKIVFEEWYPSITGSKLPRYKGFKRNVDPTVSLIFSTAAFRVGHTMVGLRVNRASKGNKRLTPFDLKSMFFRGANVVRRNGIDVFLRGAIINRAQRIDVEVRDSLRNFLFTRIEEEEGIDLIALNIQRGRDHALPSFNAIRERFKIGKAVRYSQITKNRAVQAKLQSVYSSVSRLEAWPGLVAEDPAPGSSMGRTMLAVWKAEFRRLRDGDRFFYQVGGLFPMQIMDKIPRVRALFTKEDTFRAIILRNSGIKPADLTRKMFFVK</sequence>
<dbReference type="Proteomes" id="UP000012073">
    <property type="component" value="Unassembled WGS sequence"/>
</dbReference>
<dbReference type="InterPro" id="IPR019791">
    <property type="entry name" value="Haem_peroxidase_animal"/>
</dbReference>
<dbReference type="GO" id="GO:0006979">
    <property type="term" value="P:response to oxidative stress"/>
    <property type="evidence" value="ECO:0007669"/>
    <property type="project" value="InterPro"/>
</dbReference>
<dbReference type="GO" id="GO:0020037">
    <property type="term" value="F:heme binding"/>
    <property type="evidence" value="ECO:0007669"/>
    <property type="project" value="InterPro"/>
</dbReference>
<evidence type="ECO:0000256" key="5">
    <source>
        <dbReference type="SAM" id="SignalP"/>
    </source>
</evidence>
<reference evidence="7" key="1">
    <citation type="journal article" date="2013" name="Proc. Natl. Acad. Sci. U.S.A.">
        <title>Genome structure and metabolic features in the red seaweed Chondrus crispus shed light on evolution of the Archaeplastida.</title>
        <authorList>
            <person name="Collen J."/>
            <person name="Porcel B."/>
            <person name="Carre W."/>
            <person name="Ball S.G."/>
            <person name="Chaparro C."/>
            <person name="Tonon T."/>
            <person name="Barbeyron T."/>
            <person name="Michel G."/>
            <person name="Noel B."/>
            <person name="Valentin K."/>
            <person name="Elias M."/>
            <person name="Artiguenave F."/>
            <person name="Arun A."/>
            <person name="Aury J.M."/>
            <person name="Barbosa-Neto J.F."/>
            <person name="Bothwell J.H."/>
            <person name="Bouget F.Y."/>
            <person name="Brillet L."/>
            <person name="Cabello-Hurtado F."/>
            <person name="Capella-Gutierrez S."/>
            <person name="Charrier B."/>
            <person name="Cladiere L."/>
            <person name="Cock J.M."/>
            <person name="Coelho S.M."/>
            <person name="Colleoni C."/>
            <person name="Czjzek M."/>
            <person name="Da Silva C."/>
            <person name="Delage L."/>
            <person name="Denoeud F."/>
            <person name="Deschamps P."/>
            <person name="Dittami S.M."/>
            <person name="Gabaldon T."/>
            <person name="Gachon C.M."/>
            <person name="Groisillier A."/>
            <person name="Herve C."/>
            <person name="Jabbari K."/>
            <person name="Katinka M."/>
            <person name="Kloareg B."/>
            <person name="Kowalczyk N."/>
            <person name="Labadie K."/>
            <person name="Leblanc C."/>
            <person name="Lopez P.J."/>
            <person name="McLachlan D.H."/>
            <person name="Meslet-Cladiere L."/>
            <person name="Moustafa A."/>
            <person name="Nehr Z."/>
            <person name="Nyvall Collen P."/>
            <person name="Panaud O."/>
            <person name="Partensky F."/>
            <person name="Poulain J."/>
            <person name="Rensing S.A."/>
            <person name="Rousvoal S."/>
            <person name="Samson G."/>
            <person name="Symeonidi A."/>
            <person name="Weissenbach J."/>
            <person name="Zambounis A."/>
            <person name="Wincker P."/>
            <person name="Boyen C."/>
        </authorList>
    </citation>
    <scope>NUCLEOTIDE SEQUENCE [LARGE SCALE GENOMIC DNA]</scope>
    <source>
        <strain evidence="7">cv. Stackhouse</strain>
    </source>
</reference>
<dbReference type="KEGG" id="ccp:CHC_T00010108001"/>
<keyword evidence="4" id="KW-0349">Heme</keyword>
<evidence type="ECO:0000256" key="4">
    <source>
        <dbReference type="PIRSR" id="PIRSR619791-2"/>
    </source>
</evidence>
<feature type="signal peptide" evidence="5">
    <location>
        <begin position="1"/>
        <end position="19"/>
    </location>
</feature>